<keyword evidence="1" id="KW-1133">Transmembrane helix</keyword>
<keyword evidence="3" id="KW-1185">Reference proteome</keyword>
<organism evidence="2 3">
    <name type="scientific">Periweissella fabalis</name>
    <dbReference type="NCBI Taxonomy" id="1070421"/>
    <lineage>
        <taxon>Bacteria</taxon>
        <taxon>Bacillati</taxon>
        <taxon>Bacillota</taxon>
        <taxon>Bacilli</taxon>
        <taxon>Lactobacillales</taxon>
        <taxon>Lactobacillaceae</taxon>
        <taxon>Periweissella</taxon>
    </lineage>
</organism>
<dbReference type="InterPro" id="IPR016977">
    <property type="entry name" value="ComGF"/>
</dbReference>
<dbReference type="RefSeq" id="WP_168722019.1">
    <property type="nucleotide sequence ID" value="NZ_JAAXPN010000004.1"/>
</dbReference>
<dbReference type="Proteomes" id="UP000549765">
    <property type="component" value="Unassembled WGS sequence"/>
</dbReference>
<keyword evidence="1" id="KW-0812">Transmembrane</keyword>
<comment type="caution">
    <text evidence="2">The sequence shown here is derived from an EMBL/GenBank/DDBJ whole genome shotgun (WGS) entry which is preliminary data.</text>
</comment>
<reference evidence="2 3" key="1">
    <citation type="submission" date="2020-04" db="EMBL/GenBank/DDBJ databases">
        <title>MicrobeNet Type strains.</title>
        <authorList>
            <person name="Nicholson A.C."/>
        </authorList>
    </citation>
    <scope>NUCLEOTIDE SEQUENCE [LARGE SCALE GENOMIC DNA]</scope>
    <source>
        <strain evidence="2 3">CCUG 61472</strain>
    </source>
</reference>
<name>A0A7X6N1P2_9LACO</name>
<gene>
    <name evidence="2" type="ORF">HF964_05280</name>
</gene>
<keyword evidence="1" id="KW-0472">Membrane</keyword>
<sequence length="154" mass="17938">MRNYTRIYKHRPGFTLIEACIGLIIIGFIIMIVDFAIPTIKKHPTLNNPINLTWQNMIWSLEETNNAFKWIEIIDGGKSLKLTRSVSSRKEYVLKMTKSTNALYLSGENGGYMPIVFNVKQVMFQERQHRIWIKVVYKDGGSNEAYLLLEKQRP</sequence>
<dbReference type="AlphaFoldDB" id="A0A7X6N1P2"/>
<accession>A0A7X6N1P2</accession>
<protein>
    <submittedName>
        <fullName evidence="2">ComGF family competence protein</fullName>
    </submittedName>
</protein>
<dbReference type="EMBL" id="JAAXPN010000004">
    <property type="protein sequence ID" value="NKZ24221.1"/>
    <property type="molecule type" value="Genomic_DNA"/>
</dbReference>
<proteinExistence type="predicted"/>
<evidence type="ECO:0000256" key="1">
    <source>
        <dbReference type="SAM" id="Phobius"/>
    </source>
</evidence>
<evidence type="ECO:0000313" key="3">
    <source>
        <dbReference type="Proteomes" id="UP000549765"/>
    </source>
</evidence>
<dbReference type="Pfam" id="PF15980">
    <property type="entry name" value="ComGF"/>
    <property type="match status" value="1"/>
</dbReference>
<feature type="transmembrane region" description="Helical" evidence="1">
    <location>
        <begin position="12"/>
        <end position="37"/>
    </location>
</feature>
<evidence type="ECO:0000313" key="2">
    <source>
        <dbReference type="EMBL" id="NKZ24221.1"/>
    </source>
</evidence>